<evidence type="ECO:0000256" key="3">
    <source>
        <dbReference type="ARBA" id="ARBA00022737"/>
    </source>
</evidence>
<dbReference type="InterPro" id="IPR028299">
    <property type="entry name" value="ClpA/B_CS2"/>
</dbReference>
<dbReference type="FunFam" id="1.10.8.60:FF:000017">
    <property type="entry name" value="ATP-dependent chaperone ClpB"/>
    <property type="match status" value="1"/>
</dbReference>
<keyword evidence="11" id="KW-0346">Stress response</keyword>
<reference evidence="13" key="1">
    <citation type="submission" date="2006-04" db="EMBL/GenBank/DDBJ databases">
        <title>Complete sequence of chromosome of Deinococcus geothermalis DSM 11300.</title>
        <authorList>
            <consortium name="US DOE Joint Genome Institute"/>
            <person name="Copeland A."/>
            <person name="Lucas S."/>
            <person name="Lapidus A."/>
            <person name="Barry K."/>
            <person name="Detter J.C."/>
            <person name="Glavina del Rio T."/>
            <person name="Hammon N."/>
            <person name="Israni S."/>
            <person name="Dalin E."/>
            <person name="Tice H."/>
            <person name="Pitluck S."/>
            <person name="Brettin T."/>
            <person name="Bruce D."/>
            <person name="Han C."/>
            <person name="Tapia R."/>
            <person name="Saunders E."/>
            <person name="Gilna P."/>
            <person name="Schmutz J."/>
            <person name="Larimer F."/>
            <person name="Land M."/>
            <person name="Hauser L."/>
            <person name="Kyrpides N."/>
            <person name="Kim E."/>
            <person name="Daly M.J."/>
            <person name="Fredrickson J.K."/>
            <person name="Makarova K.S."/>
            <person name="Gaidamakova E.K."/>
            <person name="Zhai M."/>
            <person name="Richardson P."/>
        </authorList>
    </citation>
    <scope>NUCLEOTIDE SEQUENCE</scope>
    <source>
        <strain evidence="13">DSM 11300</strain>
    </source>
</reference>
<feature type="domain" description="Clp R" evidence="12">
    <location>
        <begin position="12"/>
        <end position="156"/>
    </location>
</feature>
<dbReference type="SUPFAM" id="SSF81923">
    <property type="entry name" value="Double Clp-N motif"/>
    <property type="match status" value="1"/>
</dbReference>
<evidence type="ECO:0000256" key="7">
    <source>
        <dbReference type="ARBA" id="ARBA00023186"/>
    </source>
</evidence>
<evidence type="ECO:0000256" key="1">
    <source>
        <dbReference type="ARBA" id="ARBA00008675"/>
    </source>
</evidence>
<evidence type="ECO:0000256" key="8">
    <source>
        <dbReference type="ARBA" id="ARBA00026057"/>
    </source>
</evidence>
<dbReference type="PANTHER" id="PTHR11638">
    <property type="entry name" value="ATP-DEPENDENT CLP PROTEASE"/>
    <property type="match status" value="1"/>
</dbReference>
<dbReference type="CDD" id="cd00009">
    <property type="entry name" value="AAA"/>
    <property type="match status" value="1"/>
</dbReference>
<evidence type="ECO:0000256" key="9">
    <source>
        <dbReference type="PROSITE-ProRule" id="PRU01251"/>
    </source>
</evidence>
<dbReference type="Pfam" id="PF07724">
    <property type="entry name" value="AAA_2"/>
    <property type="match status" value="1"/>
</dbReference>
<dbReference type="SUPFAM" id="SSF52540">
    <property type="entry name" value="P-loop containing nucleoside triphosphate hydrolases"/>
    <property type="match status" value="2"/>
</dbReference>
<comment type="subunit">
    <text evidence="8">Homohexamer. The oligomerization is ATP-dependent.</text>
</comment>
<dbReference type="FunFam" id="3.40.50.300:FF:000025">
    <property type="entry name" value="ATP-dependent Clp protease subunit"/>
    <property type="match status" value="1"/>
</dbReference>
<keyword evidence="5 10" id="KW-0067">ATP-binding</keyword>
<keyword evidence="7 10" id="KW-0143">Chaperone</keyword>
<keyword evidence="3 9" id="KW-0677">Repeat</keyword>
<sequence length="861" mass="95751">MGAIEEEITLNPERFTEAALQAIAQAQQLAQANQQQTLTVAHVLRALLDNDTAARALSAAGGNLQAIRQALDAEIAKLPRVQGGGEQLYLDPALNRALQGAEKQAQTLGDAFIAADTLLLALRAESRTPGLPSAAALQQAVTEARKGKTVTTKTAEQQFDALEKYGTDLTQRARDGKFDPVIGRDEEIRRVMQILLRRTKNNPVLIGEPGVGKTAIVEGLAIRIVKGDVPEGLKNKRIVSLDMGSLLAGAKFRGEFEERLKAVIEEVVQSAGEVILFVDELHTIVGAGKTEGSPDAGNMLKPALARGELHMIGATTLSEYREIEKDPALERRFQPVFVDEPSVEDTISILRGIKEKYQAHHNVNLTDPALVAAAQLSHRYITDRQLPDKAIDLIDEAAARLRMALESSPERIDQLERRKLQLEIEREALKKEKDVDSQNRLLDIEDQLKAITDELAEVRSRWEAERQEVQALREKRDQLDQVRTEIEKARREYDLGKAAQLEYGTLPQLEKDVQELERKLKAAEFAHMEVTDEDIASVVSRWTGIPVSKLMEGEREKLLRLEEQLHERVIGQDRAIVSVADAIRRARAGLNDPNRPLGSFMFLGPTGVGKTELAKALAEFLFDSPDAMIRIDMSEYMEKHSVARLIGAPPGYVGYEEGGQLTEAVRRRPYSVILLDEIEKAHPDVFNVLLQVLDDGRLTDGQGRTVDFRNTLIIMTSNIGSHLILEAQARGDSPESIREQVLQVLQAHFRPEFLNRIDDIIVFDALTPANLHKIVEIQLGGLRRRLAERRVTLHLTDAAKDKLAQIGYDPAFGARPLKRVIAREIETPLAREILQGRVPEGSTLTVDYDGNQFRFETGVLN</sequence>
<keyword evidence="14" id="KW-1185">Reference proteome</keyword>
<name>Q1IZ27_DEIGD</name>
<evidence type="ECO:0000256" key="4">
    <source>
        <dbReference type="ARBA" id="ARBA00022741"/>
    </source>
</evidence>
<dbReference type="FunFam" id="3.40.50.300:FF:000120">
    <property type="entry name" value="ATP-dependent chaperone ClpB"/>
    <property type="match status" value="1"/>
</dbReference>
<evidence type="ECO:0000256" key="5">
    <source>
        <dbReference type="ARBA" id="ARBA00022840"/>
    </source>
</evidence>
<dbReference type="InterPro" id="IPR017730">
    <property type="entry name" value="Chaperonin_ClpB"/>
</dbReference>
<dbReference type="InterPro" id="IPR050130">
    <property type="entry name" value="ClpA_ClpB"/>
</dbReference>
<dbReference type="eggNOG" id="COG0542">
    <property type="taxonomic scope" value="Bacteria"/>
</dbReference>
<dbReference type="InterPro" id="IPR019489">
    <property type="entry name" value="Clp_ATPase_C"/>
</dbReference>
<dbReference type="InterPro" id="IPR041546">
    <property type="entry name" value="ClpA/ClpB_AAA_lid"/>
</dbReference>
<feature type="coiled-coil region" evidence="11">
    <location>
        <begin position="405"/>
        <end position="533"/>
    </location>
</feature>
<dbReference type="NCBIfam" id="TIGR03346">
    <property type="entry name" value="chaperone_ClpB"/>
    <property type="match status" value="1"/>
</dbReference>
<proteinExistence type="inferred from homology"/>
<dbReference type="GO" id="GO:0016887">
    <property type="term" value="F:ATP hydrolysis activity"/>
    <property type="evidence" value="ECO:0007669"/>
    <property type="project" value="InterPro"/>
</dbReference>
<dbReference type="PROSITE" id="PS00871">
    <property type="entry name" value="CLPAB_2"/>
    <property type="match status" value="1"/>
</dbReference>
<evidence type="ECO:0000256" key="2">
    <source>
        <dbReference type="ARBA" id="ARBA00022490"/>
    </source>
</evidence>
<accession>Q1IZ27</accession>
<dbReference type="GO" id="GO:0042026">
    <property type="term" value="P:protein refolding"/>
    <property type="evidence" value="ECO:0007669"/>
    <property type="project" value="UniProtKB-UniRule"/>
</dbReference>
<dbReference type="InterPro" id="IPR018368">
    <property type="entry name" value="ClpA/B_CS1"/>
</dbReference>
<dbReference type="CDD" id="cd19499">
    <property type="entry name" value="RecA-like_ClpB_Hsp104-like"/>
    <property type="match status" value="1"/>
</dbReference>
<dbReference type="InterPro" id="IPR004176">
    <property type="entry name" value="Clp_R_N"/>
</dbReference>
<comment type="similarity">
    <text evidence="1 10">Belongs to the ClpA/ClpB family.</text>
</comment>
<comment type="subunit">
    <text evidence="11">Homohexamer; The oligomerization is ATP-dependent.</text>
</comment>
<keyword evidence="2 11" id="KW-0963">Cytoplasm</keyword>
<dbReference type="InterPro" id="IPR036628">
    <property type="entry name" value="Clp_N_dom_sf"/>
</dbReference>
<dbReference type="FunFam" id="3.40.50.300:FF:000010">
    <property type="entry name" value="Chaperone clpB 1, putative"/>
    <property type="match status" value="1"/>
</dbReference>
<dbReference type="InterPro" id="IPR003959">
    <property type="entry name" value="ATPase_AAA_core"/>
</dbReference>
<dbReference type="EMBL" id="CP000359">
    <property type="protein sequence ID" value="ABF45507.1"/>
    <property type="molecule type" value="Genomic_DNA"/>
</dbReference>
<dbReference type="HOGENOM" id="CLU_005070_4_0_0"/>
<evidence type="ECO:0000256" key="10">
    <source>
        <dbReference type="RuleBase" id="RU004432"/>
    </source>
</evidence>
<dbReference type="InterPro" id="IPR001270">
    <property type="entry name" value="ClpA/B"/>
</dbReference>
<dbReference type="SMART" id="SM01086">
    <property type="entry name" value="ClpB_D2-small"/>
    <property type="match status" value="1"/>
</dbReference>
<evidence type="ECO:0000256" key="11">
    <source>
        <dbReference type="RuleBase" id="RU362034"/>
    </source>
</evidence>
<dbReference type="Pfam" id="PF00004">
    <property type="entry name" value="AAA"/>
    <property type="match status" value="1"/>
</dbReference>
<organism evidence="13 14">
    <name type="scientific">Deinococcus geothermalis (strain DSM 11300 / CIP 105573 / AG-3a)</name>
    <dbReference type="NCBI Taxonomy" id="319795"/>
    <lineage>
        <taxon>Bacteria</taxon>
        <taxon>Thermotogati</taxon>
        <taxon>Deinococcota</taxon>
        <taxon>Deinococci</taxon>
        <taxon>Deinococcales</taxon>
        <taxon>Deinococcaceae</taxon>
        <taxon>Deinococcus</taxon>
    </lineage>
</organism>
<comment type="function">
    <text evidence="11">Part of a stress-induced multi-chaperone system, it is involved in the recovery of the cell from heat-induced damage, in cooperation with DnaK, DnaJ and GrpE.</text>
</comment>
<dbReference type="AlphaFoldDB" id="Q1IZ27"/>
<dbReference type="KEGG" id="dge:Dgeo_1210"/>
<evidence type="ECO:0000313" key="13">
    <source>
        <dbReference type="EMBL" id="ABF45507.1"/>
    </source>
</evidence>
<dbReference type="PROSITE" id="PS51903">
    <property type="entry name" value="CLP_R"/>
    <property type="match status" value="1"/>
</dbReference>
<dbReference type="PRINTS" id="PR00300">
    <property type="entry name" value="CLPPROTEASEA"/>
</dbReference>
<dbReference type="PROSITE" id="PS00870">
    <property type="entry name" value="CLPAB_1"/>
    <property type="match status" value="1"/>
</dbReference>
<dbReference type="Pfam" id="PF10431">
    <property type="entry name" value="ClpB_D2-small"/>
    <property type="match status" value="1"/>
</dbReference>
<dbReference type="InterPro" id="IPR027417">
    <property type="entry name" value="P-loop_NTPase"/>
</dbReference>
<dbReference type="PANTHER" id="PTHR11638:SF18">
    <property type="entry name" value="HEAT SHOCK PROTEIN 104"/>
    <property type="match status" value="1"/>
</dbReference>
<dbReference type="GO" id="GO:0034605">
    <property type="term" value="P:cellular response to heat"/>
    <property type="evidence" value="ECO:0007669"/>
    <property type="project" value="TreeGrafter"/>
</dbReference>
<dbReference type="Pfam" id="PF17871">
    <property type="entry name" value="AAA_lid_9"/>
    <property type="match status" value="1"/>
</dbReference>
<dbReference type="GO" id="GO:0005737">
    <property type="term" value="C:cytoplasm"/>
    <property type="evidence" value="ECO:0007669"/>
    <property type="project" value="UniProtKB-SubCell"/>
</dbReference>
<gene>
    <name evidence="11" type="primary">clpB</name>
    <name evidence="13" type="ordered locus">Dgeo_1210</name>
</gene>
<comment type="subcellular location">
    <subcellularLocation>
        <location evidence="11">Cytoplasm</location>
    </subcellularLocation>
</comment>
<dbReference type="InterPro" id="IPR003593">
    <property type="entry name" value="AAA+_ATPase"/>
</dbReference>
<dbReference type="Pfam" id="PF02861">
    <property type="entry name" value="Clp_N"/>
    <property type="match status" value="1"/>
</dbReference>
<dbReference type="Proteomes" id="UP000002431">
    <property type="component" value="Chromosome"/>
</dbReference>
<dbReference type="Gene3D" id="1.10.8.60">
    <property type="match status" value="1"/>
</dbReference>
<dbReference type="SMART" id="SM00382">
    <property type="entry name" value="AAA"/>
    <property type="match status" value="2"/>
</dbReference>
<evidence type="ECO:0000256" key="6">
    <source>
        <dbReference type="ARBA" id="ARBA00023054"/>
    </source>
</evidence>
<dbReference type="STRING" id="319795.Dgeo_1210"/>
<evidence type="ECO:0000259" key="12">
    <source>
        <dbReference type="PROSITE" id="PS51903"/>
    </source>
</evidence>
<evidence type="ECO:0000313" key="14">
    <source>
        <dbReference type="Proteomes" id="UP000002431"/>
    </source>
</evidence>
<dbReference type="GO" id="GO:0005524">
    <property type="term" value="F:ATP binding"/>
    <property type="evidence" value="ECO:0007669"/>
    <property type="project" value="UniProtKB-UniRule"/>
</dbReference>
<dbReference type="Gene3D" id="3.40.50.300">
    <property type="entry name" value="P-loop containing nucleotide triphosphate hydrolases"/>
    <property type="match status" value="3"/>
</dbReference>
<protein>
    <recommendedName>
        <fullName evidence="11">Chaperone protein ClpB</fullName>
    </recommendedName>
</protein>
<keyword evidence="4 10" id="KW-0547">Nucleotide-binding</keyword>
<keyword evidence="6 11" id="KW-0175">Coiled coil</keyword>
<dbReference type="Gene3D" id="1.10.1780.10">
    <property type="entry name" value="Clp, N-terminal domain"/>
    <property type="match status" value="1"/>
</dbReference>